<dbReference type="AlphaFoldDB" id="A0AA35K017"/>
<name>A0AA35K017_9SAUR</name>
<dbReference type="Proteomes" id="UP001178461">
    <property type="component" value="Chromosome 2"/>
</dbReference>
<accession>A0AA35K017</accession>
<protein>
    <submittedName>
        <fullName evidence="2">Uncharacterized protein</fullName>
    </submittedName>
</protein>
<feature type="region of interest" description="Disordered" evidence="1">
    <location>
        <begin position="1"/>
        <end position="49"/>
    </location>
</feature>
<reference evidence="2" key="1">
    <citation type="submission" date="2022-12" db="EMBL/GenBank/DDBJ databases">
        <authorList>
            <person name="Alioto T."/>
            <person name="Alioto T."/>
            <person name="Gomez Garrido J."/>
        </authorList>
    </citation>
    <scope>NUCLEOTIDE SEQUENCE</scope>
</reference>
<evidence type="ECO:0000313" key="3">
    <source>
        <dbReference type="Proteomes" id="UP001178461"/>
    </source>
</evidence>
<proteinExistence type="predicted"/>
<dbReference type="EMBL" id="OX395127">
    <property type="protein sequence ID" value="CAI5768349.1"/>
    <property type="molecule type" value="Genomic_DNA"/>
</dbReference>
<evidence type="ECO:0000313" key="2">
    <source>
        <dbReference type="EMBL" id="CAI5768349.1"/>
    </source>
</evidence>
<organism evidence="2 3">
    <name type="scientific">Podarcis lilfordi</name>
    <name type="common">Lilford's wall lizard</name>
    <dbReference type="NCBI Taxonomy" id="74358"/>
    <lineage>
        <taxon>Eukaryota</taxon>
        <taxon>Metazoa</taxon>
        <taxon>Chordata</taxon>
        <taxon>Craniata</taxon>
        <taxon>Vertebrata</taxon>
        <taxon>Euteleostomi</taxon>
        <taxon>Lepidosauria</taxon>
        <taxon>Squamata</taxon>
        <taxon>Bifurcata</taxon>
        <taxon>Unidentata</taxon>
        <taxon>Episquamata</taxon>
        <taxon>Laterata</taxon>
        <taxon>Lacertibaenia</taxon>
        <taxon>Lacertidae</taxon>
        <taxon>Podarcis</taxon>
    </lineage>
</organism>
<keyword evidence="3" id="KW-1185">Reference proteome</keyword>
<sequence length="101" mass="10988">MEPQIVSPEQEGGLGGDNKPSSVAQSDCVREQPGWKASLETKQEPCNGMQQRWEAQWQEFLTTLQSPHTTENPLSLEAPPMGRCQGLSGLLRASGRSLPVA</sequence>
<evidence type="ECO:0000256" key="1">
    <source>
        <dbReference type="SAM" id="MobiDB-lite"/>
    </source>
</evidence>
<gene>
    <name evidence="2" type="ORF">PODLI_1B007138</name>
</gene>